<evidence type="ECO:0000256" key="2">
    <source>
        <dbReference type="SAM" id="Phobius"/>
    </source>
</evidence>
<dbReference type="OrthoDB" id="210010at2"/>
<organism evidence="3 4">
    <name type="scientific">Planctopirus hydrillae</name>
    <dbReference type="NCBI Taxonomy" id="1841610"/>
    <lineage>
        <taxon>Bacteria</taxon>
        <taxon>Pseudomonadati</taxon>
        <taxon>Planctomycetota</taxon>
        <taxon>Planctomycetia</taxon>
        <taxon>Planctomycetales</taxon>
        <taxon>Planctomycetaceae</taxon>
        <taxon>Planctopirus</taxon>
    </lineage>
</organism>
<dbReference type="Proteomes" id="UP000094828">
    <property type="component" value="Unassembled WGS sequence"/>
</dbReference>
<reference evidence="3 4" key="1">
    <citation type="submission" date="2016-05" db="EMBL/GenBank/DDBJ databases">
        <title>Genomic and physiological characterization of Planctopirus sp. isolated from fresh water lake.</title>
        <authorList>
            <person name="Subhash Y."/>
            <person name="Ramana C."/>
        </authorList>
    </citation>
    <scope>NUCLEOTIDE SEQUENCE [LARGE SCALE GENOMIC DNA]</scope>
    <source>
        <strain evidence="3 4">JC280</strain>
    </source>
</reference>
<evidence type="ECO:0000256" key="1">
    <source>
        <dbReference type="SAM" id="MobiDB-lite"/>
    </source>
</evidence>
<dbReference type="STRING" id="1841610.A6X21_17315"/>
<keyword evidence="4" id="KW-1185">Reference proteome</keyword>
<evidence type="ECO:0000313" key="4">
    <source>
        <dbReference type="Proteomes" id="UP000094828"/>
    </source>
</evidence>
<feature type="transmembrane region" description="Helical" evidence="2">
    <location>
        <begin position="21"/>
        <end position="39"/>
    </location>
</feature>
<protein>
    <submittedName>
        <fullName evidence="3">Uncharacterized protein</fullName>
    </submittedName>
</protein>
<sequence>MRFGRSFQDVTWLQRGFQARLFRWVGVLVVILVVSQIMWSATRKSADPAATLKSTAEDRRVVLESNEQLPPEVVKILPEATTAAPSTPRGSTTEEGLPDVSLGSPTDTVRSGATVRSGGAGPADGATTPNMPAGAGNPQVPPASVDVFAETAIDPIILRDVVDNTLGVRISEADAFYRLLSHARLLPAEYLTKAASHDLTWDNLMADPKVHRGELVEIRGDLRRLSKIQASQNSYGVVEYYEAWIFTADSSSFPWRVVTAQIDPDLKLGDQQMTPVRVAGYFFKREGYDAAGGLRVTPLLIGKRLDLVRATSVPPTDMTSFFYLAAVIGLVLLAVLAMLGSISYSDMKYQREVLMTRNESAREALESIPPVNLPSVFEQLEQISSQEIKEDLPDLDEMTSSRRNGAAP</sequence>
<name>A0A1C3EMH0_9PLAN</name>
<feature type="compositionally biased region" description="Polar residues" evidence="1">
    <location>
        <begin position="83"/>
        <end position="94"/>
    </location>
</feature>
<accession>A0A1C3EMH0</accession>
<keyword evidence="2" id="KW-1133">Transmembrane helix</keyword>
<keyword evidence="2" id="KW-0472">Membrane</keyword>
<feature type="region of interest" description="Disordered" evidence="1">
    <location>
        <begin position="387"/>
        <end position="408"/>
    </location>
</feature>
<dbReference type="AlphaFoldDB" id="A0A1C3EMH0"/>
<comment type="caution">
    <text evidence="3">The sequence shown here is derived from an EMBL/GenBank/DDBJ whole genome shotgun (WGS) entry which is preliminary data.</text>
</comment>
<proteinExistence type="predicted"/>
<dbReference type="EMBL" id="LYDR01000040">
    <property type="protein sequence ID" value="ODA34421.1"/>
    <property type="molecule type" value="Genomic_DNA"/>
</dbReference>
<feature type="region of interest" description="Disordered" evidence="1">
    <location>
        <begin position="79"/>
        <end position="130"/>
    </location>
</feature>
<feature type="transmembrane region" description="Helical" evidence="2">
    <location>
        <begin position="321"/>
        <end position="342"/>
    </location>
</feature>
<gene>
    <name evidence="3" type="ORF">A6X21_17315</name>
</gene>
<dbReference type="RefSeq" id="WP_068846628.1">
    <property type="nucleotide sequence ID" value="NZ_LYDR01000040.1"/>
</dbReference>
<evidence type="ECO:0000313" key="3">
    <source>
        <dbReference type="EMBL" id="ODA34421.1"/>
    </source>
</evidence>
<keyword evidence="2" id="KW-0812">Transmembrane</keyword>